<evidence type="ECO:0008006" key="4">
    <source>
        <dbReference type="Google" id="ProtNLM"/>
    </source>
</evidence>
<dbReference type="EMBL" id="AP017369">
    <property type="protein sequence ID" value="BAU97140.1"/>
    <property type="molecule type" value="Genomic_DNA"/>
</dbReference>
<name>A0A169S4R6_9CORY</name>
<organism evidence="2 3">
    <name type="scientific">Corynebacterium suranareeae</name>
    <dbReference type="NCBI Taxonomy" id="2506452"/>
    <lineage>
        <taxon>Bacteria</taxon>
        <taxon>Bacillati</taxon>
        <taxon>Actinomycetota</taxon>
        <taxon>Actinomycetes</taxon>
        <taxon>Mycobacteriales</taxon>
        <taxon>Corynebacteriaceae</taxon>
        <taxon>Corynebacterium</taxon>
    </lineage>
</organism>
<dbReference type="Proteomes" id="UP000218244">
    <property type="component" value="Chromosome"/>
</dbReference>
<dbReference type="GO" id="GO:0006355">
    <property type="term" value="P:regulation of DNA-templated transcription"/>
    <property type="evidence" value="ECO:0007669"/>
    <property type="project" value="InterPro"/>
</dbReference>
<accession>A0A169S4R6</accession>
<reference evidence="2 3" key="1">
    <citation type="submission" date="2016-02" db="EMBL/GenBank/DDBJ databases">
        <title>Corynebacterium glutamicum N24 whole genome sequencing project.</title>
        <authorList>
            <person name="Matsutani M."/>
            <person name="Nangtapong N."/>
            <person name="Yakushi T."/>
            <person name="Matsushita K."/>
        </authorList>
    </citation>
    <scope>NUCLEOTIDE SEQUENCE [LARGE SCALE GENOMIC DNA]</scope>
    <source>
        <strain evidence="2 3">N24</strain>
    </source>
</reference>
<dbReference type="RefSeq" id="WP_096458691.1">
    <property type="nucleotide sequence ID" value="NZ_AP017369.1"/>
</dbReference>
<sequence length="93" mass="10516">MSDKLRDLAEYYDSGDFSEEAREAETSTALVEPSGASEPMDSFTVRLSISVLESVRSRAAERNESTESVIRRMIEDGVAARQEGQEQQERRER</sequence>
<dbReference type="AlphaFoldDB" id="A0A169S4R6"/>
<dbReference type="KEGG" id="csur:N24_2878"/>
<dbReference type="SUPFAM" id="SSF47598">
    <property type="entry name" value="Ribbon-helix-helix"/>
    <property type="match status" value="1"/>
</dbReference>
<proteinExistence type="predicted"/>
<keyword evidence="3" id="KW-1185">Reference proteome</keyword>
<protein>
    <recommendedName>
        <fullName evidence="4">Ribbon-helix-helix protein CopG domain-containing protein</fullName>
    </recommendedName>
</protein>
<feature type="region of interest" description="Disordered" evidence="1">
    <location>
        <begin position="14"/>
        <end position="40"/>
    </location>
</feature>
<dbReference type="InterPro" id="IPR010985">
    <property type="entry name" value="Ribbon_hlx_hlx"/>
</dbReference>
<evidence type="ECO:0000313" key="2">
    <source>
        <dbReference type="EMBL" id="BAU97140.1"/>
    </source>
</evidence>
<evidence type="ECO:0000256" key="1">
    <source>
        <dbReference type="SAM" id="MobiDB-lite"/>
    </source>
</evidence>
<evidence type="ECO:0000313" key="3">
    <source>
        <dbReference type="Proteomes" id="UP000218244"/>
    </source>
</evidence>
<gene>
    <name evidence="2" type="ORF">N24_2878</name>
</gene>